<sequence>MTGERWKCWGELSPLLKALFALCEQLPGTSKVDGKPWNTPALLTPRKTANSSGNGSTFLSLFEVTEPTRTKKY</sequence>
<keyword evidence="3" id="KW-1185">Reference proteome</keyword>
<keyword evidence="1" id="KW-0732">Signal</keyword>
<proteinExistence type="predicted"/>
<organism evidence="2 3">
    <name type="scientific">Iris pallida</name>
    <name type="common">Sweet iris</name>
    <dbReference type="NCBI Taxonomy" id="29817"/>
    <lineage>
        <taxon>Eukaryota</taxon>
        <taxon>Viridiplantae</taxon>
        <taxon>Streptophyta</taxon>
        <taxon>Embryophyta</taxon>
        <taxon>Tracheophyta</taxon>
        <taxon>Spermatophyta</taxon>
        <taxon>Magnoliopsida</taxon>
        <taxon>Liliopsida</taxon>
        <taxon>Asparagales</taxon>
        <taxon>Iridaceae</taxon>
        <taxon>Iridoideae</taxon>
        <taxon>Irideae</taxon>
        <taxon>Iris</taxon>
    </lineage>
</organism>
<accession>A0AAX6FPL2</accession>
<dbReference type="AlphaFoldDB" id="A0AAX6FPL2"/>
<gene>
    <name evidence="2" type="ORF">M6B38_408005</name>
</gene>
<dbReference type="EMBL" id="JANAVB010027397">
    <property type="protein sequence ID" value="KAJ6818270.1"/>
    <property type="molecule type" value="Genomic_DNA"/>
</dbReference>
<reference evidence="2" key="1">
    <citation type="journal article" date="2023" name="GigaByte">
        <title>Genome assembly of the bearded iris, Iris pallida Lam.</title>
        <authorList>
            <person name="Bruccoleri R.E."/>
            <person name="Oakeley E.J."/>
            <person name="Faust A.M.E."/>
            <person name="Altorfer M."/>
            <person name="Dessus-Babus S."/>
            <person name="Burckhardt D."/>
            <person name="Oertli M."/>
            <person name="Naumann U."/>
            <person name="Petersen F."/>
            <person name="Wong J."/>
        </authorList>
    </citation>
    <scope>NUCLEOTIDE SEQUENCE</scope>
    <source>
        <strain evidence="2">GSM-AAB239-AS_SAM_17_03QT</strain>
    </source>
</reference>
<evidence type="ECO:0000256" key="1">
    <source>
        <dbReference type="SAM" id="SignalP"/>
    </source>
</evidence>
<evidence type="ECO:0000313" key="2">
    <source>
        <dbReference type="EMBL" id="KAJ6818270.1"/>
    </source>
</evidence>
<dbReference type="Proteomes" id="UP001140949">
    <property type="component" value="Unassembled WGS sequence"/>
</dbReference>
<feature type="signal peptide" evidence="1">
    <location>
        <begin position="1"/>
        <end position="23"/>
    </location>
</feature>
<feature type="chain" id="PRO_5043556548" evidence="1">
    <location>
        <begin position="24"/>
        <end position="73"/>
    </location>
</feature>
<reference evidence="2" key="2">
    <citation type="submission" date="2023-04" db="EMBL/GenBank/DDBJ databases">
        <authorList>
            <person name="Bruccoleri R.E."/>
            <person name="Oakeley E.J."/>
            <person name="Faust A.-M."/>
            <person name="Dessus-Babus S."/>
            <person name="Altorfer M."/>
            <person name="Burckhardt D."/>
            <person name="Oertli M."/>
            <person name="Naumann U."/>
            <person name="Petersen F."/>
            <person name="Wong J."/>
        </authorList>
    </citation>
    <scope>NUCLEOTIDE SEQUENCE</scope>
    <source>
        <strain evidence="2">GSM-AAB239-AS_SAM_17_03QT</strain>
        <tissue evidence="2">Leaf</tissue>
    </source>
</reference>
<evidence type="ECO:0000313" key="3">
    <source>
        <dbReference type="Proteomes" id="UP001140949"/>
    </source>
</evidence>
<protein>
    <submittedName>
        <fullName evidence="2">Uncharacterized protein</fullName>
    </submittedName>
</protein>
<name>A0AAX6FPL2_IRIPA</name>
<comment type="caution">
    <text evidence="2">The sequence shown here is derived from an EMBL/GenBank/DDBJ whole genome shotgun (WGS) entry which is preliminary data.</text>
</comment>